<name>A0A1Z4LJS5_9CYAN</name>
<dbReference type="Proteomes" id="UP000218418">
    <property type="component" value="Chromosome"/>
</dbReference>
<evidence type="ECO:0000313" key="3">
    <source>
        <dbReference type="EMBL" id="BAY81348.1"/>
    </source>
</evidence>
<keyword evidence="4" id="KW-1185">Reference proteome</keyword>
<dbReference type="EMBL" id="AP018227">
    <property type="protein sequence ID" value="BAY81348.1"/>
    <property type="molecule type" value="Genomic_DNA"/>
</dbReference>
<dbReference type="AlphaFoldDB" id="A0A1Z4LJS5"/>
<dbReference type="OrthoDB" id="453197at2"/>
<sequence>MKLQRTTLVLLVLAILLGGFVYFYEFQWKSQQEQVKKKKQQLFAFKEDDVKALKITTPSETINLERSPEADKTKWLMKSPDSVPANDGTVAYLLNLLETEKTEQSVNTSPSELAQFGLKQPQATIDITLNNQKTHKLVLGKPSFDNRFLYAQNNFATTPDGNFEVVSVSRKFENAVKRSLSEWKAAQNNPSPSPSPSPGATPTNSTTAPTPANPTIKPIPINASPKTIPNNSSSTPNPNPTTSPSPKATPTPTPTPKLNPPSAPTKD</sequence>
<accession>A0A1Z4LJS5</accession>
<gene>
    <name evidence="3" type="ORF">NIES267_08240</name>
</gene>
<protein>
    <recommendedName>
        <fullName evidence="2">DUF4340 domain-containing protein</fullName>
    </recommendedName>
</protein>
<feature type="region of interest" description="Disordered" evidence="1">
    <location>
        <begin position="183"/>
        <end position="267"/>
    </location>
</feature>
<evidence type="ECO:0000256" key="1">
    <source>
        <dbReference type="SAM" id="MobiDB-lite"/>
    </source>
</evidence>
<feature type="compositionally biased region" description="Low complexity" evidence="1">
    <location>
        <begin position="200"/>
        <end position="236"/>
    </location>
</feature>
<organism evidence="3 4">
    <name type="scientific">Calothrix parasitica NIES-267</name>
    <dbReference type="NCBI Taxonomy" id="1973488"/>
    <lineage>
        <taxon>Bacteria</taxon>
        <taxon>Bacillati</taxon>
        <taxon>Cyanobacteriota</taxon>
        <taxon>Cyanophyceae</taxon>
        <taxon>Nostocales</taxon>
        <taxon>Calotrichaceae</taxon>
        <taxon>Calothrix</taxon>
    </lineage>
</organism>
<dbReference type="InterPro" id="IPR025641">
    <property type="entry name" value="DUF4340"/>
</dbReference>
<evidence type="ECO:0000259" key="2">
    <source>
        <dbReference type="Pfam" id="PF14238"/>
    </source>
</evidence>
<feature type="compositionally biased region" description="Pro residues" evidence="1">
    <location>
        <begin position="237"/>
        <end position="267"/>
    </location>
</feature>
<feature type="domain" description="DUF4340" evidence="2">
    <location>
        <begin position="75"/>
        <end position="184"/>
    </location>
</feature>
<evidence type="ECO:0000313" key="4">
    <source>
        <dbReference type="Proteomes" id="UP000218418"/>
    </source>
</evidence>
<dbReference type="Pfam" id="PF14238">
    <property type="entry name" value="DUF4340"/>
    <property type="match status" value="1"/>
</dbReference>
<proteinExistence type="predicted"/>
<reference evidence="3 4" key="1">
    <citation type="submission" date="2017-06" db="EMBL/GenBank/DDBJ databases">
        <title>Genome sequencing of cyanobaciteial culture collection at National Institute for Environmental Studies (NIES).</title>
        <authorList>
            <person name="Hirose Y."/>
            <person name="Shimura Y."/>
            <person name="Fujisawa T."/>
            <person name="Nakamura Y."/>
            <person name="Kawachi M."/>
        </authorList>
    </citation>
    <scope>NUCLEOTIDE SEQUENCE [LARGE SCALE GENOMIC DNA]</scope>
    <source>
        <strain evidence="3 4">NIES-267</strain>
    </source>
</reference>